<protein>
    <recommendedName>
        <fullName evidence="3">Terminase large subunit gp17-like C-terminal domain-containing protein</fullName>
    </recommendedName>
</protein>
<name>A0A1W9S2J9_9BACT</name>
<evidence type="ECO:0008006" key="3">
    <source>
        <dbReference type="Google" id="ProtNLM"/>
    </source>
</evidence>
<proteinExistence type="predicted"/>
<dbReference type="AlphaFoldDB" id="A0A1W9S2J9"/>
<reference evidence="2" key="1">
    <citation type="submission" date="2017-03" db="EMBL/GenBank/DDBJ databases">
        <title>Novel pathways for hydrocarbon cycling and metabolic interdependencies in hydrothermal sediment communities.</title>
        <authorList>
            <person name="Dombrowski N."/>
            <person name="Seitz K."/>
            <person name="Teske A."/>
            <person name="Baker B."/>
        </authorList>
    </citation>
    <scope>NUCLEOTIDE SEQUENCE [LARGE SCALE GENOMIC DNA]</scope>
</reference>
<evidence type="ECO:0000313" key="1">
    <source>
        <dbReference type="EMBL" id="OQX90882.1"/>
    </source>
</evidence>
<dbReference type="EMBL" id="NATQ01000022">
    <property type="protein sequence ID" value="OQX90882.1"/>
    <property type="molecule type" value="Genomic_DNA"/>
</dbReference>
<dbReference type="Proteomes" id="UP000192611">
    <property type="component" value="Unassembled WGS sequence"/>
</dbReference>
<organism evidence="1 2">
    <name type="scientific">Candidatus Coatesbacteria bacterium 4484_99</name>
    <dbReference type="NCBI Taxonomy" id="1970774"/>
    <lineage>
        <taxon>Bacteria</taxon>
        <taxon>Candidatus Coatesiibacteriota</taxon>
    </lineage>
</organism>
<comment type="caution">
    <text evidence="1">The sequence shown here is derived from an EMBL/GenBank/DDBJ whole genome shotgun (WGS) entry which is preliminary data.</text>
</comment>
<evidence type="ECO:0000313" key="2">
    <source>
        <dbReference type="Proteomes" id="UP000192611"/>
    </source>
</evidence>
<sequence>MTNECAQLCCPRCKSPLNLSSGEWLPTRSSKTAGWHISHLITGIKTLDEIYDLFKKSRTDTEKMRFYNSILGLPYSGELRPLSQENIESCISGEEMWEGGEGLYMGVDVGEILHIAVGTRENGIVKVVRLIEAMDWETLNETIDAFGIVNCVIDALPYKYFAKRFAQAFPGRVKLAYFREGAFERGYEGKTGESVEVVKIDRTESLDELVWMIKEKKIVLPARCREVELAIKHLLNLVKEKVVSTRGDERLVYRRGVENHFAMAFNYLITAIKTSPISSRARKTAIIKRKFIR</sequence>
<accession>A0A1W9S2J9</accession>
<gene>
    <name evidence="1" type="ORF">B6D57_01670</name>
</gene>